<reference evidence="1" key="2">
    <citation type="submission" date="2022-06" db="UniProtKB">
        <authorList>
            <consortium name="EnsemblMetazoa"/>
        </authorList>
    </citation>
    <scope>IDENTIFICATION</scope>
    <source>
        <strain evidence="1">DF5081</strain>
    </source>
</reference>
<evidence type="ECO:0000313" key="2">
    <source>
        <dbReference type="Proteomes" id="UP000005237"/>
    </source>
</evidence>
<dbReference type="GO" id="GO:0007165">
    <property type="term" value="P:signal transduction"/>
    <property type="evidence" value="ECO:0007669"/>
    <property type="project" value="InterPro"/>
</dbReference>
<organism evidence="1 2">
    <name type="scientific">Caenorhabditis japonica</name>
    <dbReference type="NCBI Taxonomy" id="281687"/>
    <lineage>
        <taxon>Eukaryota</taxon>
        <taxon>Metazoa</taxon>
        <taxon>Ecdysozoa</taxon>
        <taxon>Nematoda</taxon>
        <taxon>Chromadorea</taxon>
        <taxon>Rhabditida</taxon>
        <taxon>Rhabditina</taxon>
        <taxon>Rhabditomorpha</taxon>
        <taxon>Rhabditoidea</taxon>
        <taxon>Rhabditidae</taxon>
        <taxon>Peloderinae</taxon>
        <taxon>Caenorhabditis</taxon>
    </lineage>
</organism>
<dbReference type="Proteomes" id="UP000005237">
    <property type="component" value="Unassembled WGS sequence"/>
</dbReference>
<protein>
    <submittedName>
        <fullName evidence="1">Uncharacterized protein</fullName>
    </submittedName>
</protein>
<dbReference type="AlphaFoldDB" id="A0A8R1I8I8"/>
<dbReference type="SUPFAM" id="SSF47895">
    <property type="entry name" value="Transducin (alpha subunit), insertion domain"/>
    <property type="match status" value="1"/>
</dbReference>
<reference evidence="2" key="1">
    <citation type="submission" date="2010-08" db="EMBL/GenBank/DDBJ databases">
        <authorList>
            <consortium name="Caenorhabditis japonica Sequencing Consortium"/>
            <person name="Wilson R.K."/>
        </authorList>
    </citation>
    <scope>NUCLEOTIDE SEQUENCE [LARGE SCALE GENOMIC DNA]</scope>
    <source>
        <strain evidence="2">DF5081</strain>
    </source>
</reference>
<evidence type="ECO:0000313" key="1">
    <source>
        <dbReference type="EnsemblMetazoa" id="CJA18308.1"/>
    </source>
</evidence>
<proteinExistence type="predicted"/>
<dbReference type="InterPro" id="IPR011025">
    <property type="entry name" value="GproteinA_insert"/>
</dbReference>
<name>A0A8R1I8I8_CAEJA</name>
<dbReference type="EnsemblMetazoa" id="CJA18308.1">
    <property type="protein sequence ID" value="CJA18308.1"/>
    <property type="gene ID" value="WBGene00137512"/>
</dbReference>
<sequence>MFYRIIHDAGYSTEEKLIRKHGIYMNILEGIEEIHFAVDRQNMTYRNAMSQDHIQEVRSFTESFKKADDTDKELGADVINAIEKYDYICRES</sequence>
<accession>A0A8R1I8I8</accession>
<dbReference type="Gene3D" id="1.10.400.10">
    <property type="entry name" value="GI Alpha 1, domain 2-like"/>
    <property type="match status" value="1"/>
</dbReference>
<keyword evidence="2" id="KW-1185">Reference proteome</keyword>